<protein>
    <submittedName>
        <fullName evidence="3">Uncharacterized protein</fullName>
    </submittedName>
</protein>
<organism evidence="3 4">
    <name type="scientific">bacterium (Candidatus Blackallbacteria) CG17_big_fil_post_rev_8_21_14_2_50_48_46</name>
    <dbReference type="NCBI Taxonomy" id="2014261"/>
    <lineage>
        <taxon>Bacteria</taxon>
        <taxon>Candidatus Blackallbacteria</taxon>
    </lineage>
</organism>
<feature type="compositionally biased region" description="Pro residues" evidence="1">
    <location>
        <begin position="48"/>
        <end position="57"/>
    </location>
</feature>
<keyword evidence="2" id="KW-0732">Signal</keyword>
<dbReference type="SUPFAM" id="SSF54427">
    <property type="entry name" value="NTF2-like"/>
    <property type="match status" value="1"/>
</dbReference>
<accession>A0A2M7G3V4</accession>
<feature type="chain" id="PRO_5014882851" evidence="2">
    <location>
        <begin position="19"/>
        <end position="177"/>
    </location>
</feature>
<dbReference type="AlphaFoldDB" id="A0A2M7G3V4"/>
<evidence type="ECO:0000256" key="2">
    <source>
        <dbReference type="SAM" id="SignalP"/>
    </source>
</evidence>
<evidence type="ECO:0000256" key="1">
    <source>
        <dbReference type="SAM" id="MobiDB-lite"/>
    </source>
</evidence>
<dbReference type="InterPro" id="IPR032710">
    <property type="entry name" value="NTF2-like_dom_sf"/>
</dbReference>
<comment type="caution">
    <text evidence="3">The sequence shown here is derived from an EMBL/GenBank/DDBJ whole genome shotgun (WGS) entry which is preliminary data.</text>
</comment>
<feature type="region of interest" description="Disordered" evidence="1">
    <location>
        <begin position="35"/>
        <end position="60"/>
    </location>
</feature>
<sequence>MNKHLFVLSLSLTTLFSACDLTNKNAIVVNVGTPSAAPASSSSGTTPTPAPVTTPTPDPREVAKKQIEQVFQDATNAVNTDDLDALMAAYHSTSQELVFFQNLKASGITQLGIRMENQSFEISGVSEATATARIRRKVTNQMGTYVEEVIATFKKSGERWAIFSVVTVNGDSAGFSS</sequence>
<proteinExistence type="predicted"/>
<reference evidence="3 4" key="1">
    <citation type="submission" date="2017-09" db="EMBL/GenBank/DDBJ databases">
        <title>Depth-based differentiation of microbial function through sediment-hosted aquifers and enrichment of novel symbionts in the deep terrestrial subsurface.</title>
        <authorList>
            <person name="Probst A.J."/>
            <person name="Ladd B."/>
            <person name="Jarett J.K."/>
            <person name="Geller-Mcgrath D.E."/>
            <person name="Sieber C.M."/>
            <person name="Emerson J.B."/>
            <person name="Anantharaman K."/>
            <person name="Thomas B.C."/>
            <person name="Malmstrom R."/>
            <person name="Stieglmeier M."/>
            <person name="Klingl A."/>
            <person name="Woyke T."/>
            <person name="Ryan C.M."/>
            <person name="Banfield J.F."/>
        </authorList>
    </citation>
    <scope>NUCLEOTIDE SEQUENCE [LARGE SCALE GENOMIC DNA]</scope>
    <source>
        <strain evidence="3">CG17_big_fil_post_rev_8_21_14_2_50_48_46</strain>
    </source>
</reference>
<dbReference type="PROSITE" id="PS51257">
    <property type="entry name" value="PROKAR_LIPOPROTEIN"/>
    <property type="match status" value="1"/>
</dbReference>
<name>A0A2M7G3V4_9BACT</name>
<evidence type="ECO:0000313" key="4">
    <source>
        <dbReference type="Proteomes" id="UP000231019"/>
    </source>
</evidence>
<feature type="compositionally biased region" description="Low complexity" evidence="1">
    <location>
        <begin position="35"/>
        <end position="47"/>
    </location>
</feature>
<feature type="signal peptide" evidence="2">
    <location>
        <begin position="1"/>
        <end position="18"/>
    </location>
</feature>
<evidence type="ECO:0000313" key="3">
    <source>
        <dbReference type="EMBL" id="PIW16451.1"/>
    </source>
</evidence>
<dbReference type="Proteomes" id="UP000231019">
    <property type="component" value="Unassembled WGS sequence"/>
</dbReference>
<dbReference type="EMBL" id="PFFQ01000037">
    <property type="protein sequence ID" value="PIW16451.1"/>
    <property type="molecule type" value="Genomic_DNA"/>
</dbReference>
<gene>
    <name evidence="3" type="ORF">COW36_11820</name>
</gene>